<accession>A0A914ULX5</accession>
<dbReference type="Proteomes" id="UP000887566">
    <property type="component" value="Unplaced"/>
</dbReference>
<dbReference type="InterPro" id="IPR043502">
    <property type="entry name" value="DNA/RNA_pol_sf"/>
</dbReference>
<dbReference type="SUPFAM" id="SSF56672">
    <property type="entry name" value="DNA/RNA polymerases"/>
    <property type="match status" value="1"/>
</dbReference>
<organism evidence="1 2">
    <name type="scientific">Plectus sambesii</name>
    <dbReference type="NCBI Taxonomy" id="2011161"/>
    <lineage>
        <taxon>Eukaryota</taxon>
        <taxon>Metazoa</taxon>
        <taxon>Ecdysozoa</taxon>
        <taxon>Nematoda</taxon>
        <taxon>Chromadorea</taxon>
        <taxon>Plectida</taxon>
        <taxon>Plectina</taxon>
        <taxon>Plectoidea</taxon>
        <taxon>Plectidae</taxon>
        <taxon>Plectus</taxon>
    </lineage>
</organism>
<evidence type="ECO:0000313" key="2">
    <source>
        <dbReference type="WBParaSite" id="PSAMB.scaffold1077size36295.g11094.t1"/>
    </source>
</evidence>
<dbReference type="WBParaSite" id="PSAMB.scaffold1077size36295.g11094.t1">
    <property type="protein sequence ID" value="PSAMB.scaffold1077size36295.g11094.t1"/>
    <property type="gene ID" value="PSAMB.scaffold1077size36295.g11094"/>
</dbReference>
<evidence type="ECO:0000313" key="1">
    <source>
        <dbReference type="Proteomes" id="UP000887566"/>
    </source>
</evidence>
<proteinExistence type="predicted"/>
<dbReference type="AlphaFoldDB" id="A0A914ULX5"/>
<dbReference type="Gene3D" id="3.10.10.10">
    <property type="entry name" value="HIV Type 1 Reverse Transcriptase, subunit A, domain 1"/>
    <property type="match status" value="1"/>
</dbReference>
<protein>
    <submittedName>
        <fullName evidence="2">Uncharacterized protein</fullName>
    </submittedName>
</protein>
<name>A0A914ULX5_9BILA</name>
<reference evidence="2" key="1">
    <citation type="submission" date="2022-11" db="UniProtKB">
        <authorList>
            <consortium name="WormBaseParasite"/>
        </authorList>
    </citation>
    <scope>IDENTIFICATION</scope>
</reference>
<keyword evidence="1" id="KW-1185">Reference proteome</keyword>
<sequence>MKNAPQQLIIGMNYLSKADVVVLDMKTRTLLLDKGTEVYNIPISLSSATTQKTETNYPKAQMVHTVTIPPLSVMQINLKVSQKEAQEGTEWIFKSHDNMDEVKVPEAAIRIRENQQFSILLHNNTRAPVKVYKDKVMGKIYPLLDKESDVSTTVYHLHEPTKRKEEITTNQQEKLSRTVKLTKEVFLEKFDFSETTLNQKQLKELQEMLWENNDVFSIHQYDLGRTTVMEHKIEVVNKNQPIAVRPYKMAYSQMKVFDNFIQELEENDLIERCVSPHNNPCLLVRKADKTDLQNTNSFRKHQMPDWRAGGSQWPLTTLKYDTGGGTSKQLATAYPVCIEMWWLTMMKKGNRSNSICYIEAHQEMSTIAGIPLENCHL</sequence>